<sequence length="605" mass="65112">MSVISISLAQLLPSDANVRKTGGGSLDDLAASIAAHGLLQCLNVRARPGGKYDVVAGGRRLAALKRLVKEKRIAKNFHVPCRVLDEGEDAAEVSLAENQIRQAMHPADQFDAFKGLSDHGMAAADIAARFGVAERTVEQRLKLARVSPVLFDLYRADAMTLEQLMAFTLSDDHARQEAVWQAVSATYDTSARAIRHRLSEDKVAGTDRRARLIGEERFLAAGGTITRDLFAAAEACFFEPPALLDRLVAETLEEASEAVRAEGWAWVEAAERLDRSRYQAVPPTVRDYTEDEQAQVDRLIQEADEIALSGGDDDEETYLALQAQLDALEAACHSFPEEMKASAGAVIHLTADGTLGIERGYRRHEDAEAMSPALLARAVEAKPKPDLSASLLEELTAHRTQAMQAVLARAPSVALDALVHGLALSSLYDRPPLSCLQIAATTRYPLMSSAALAETVAAQALNELRDQWATTLPGDAADLWYWLRQADQAVKLDLLAYLVAETLNAVQSGGRDAAPGAQALHAALGLDMADYWSATAAGYFGRVSKGKVIEALSEAQALVPDADRMTKTVLAGLAEQRIAGTRWLPPVLRCPAAPQDEAVALSEAA</sequence>
<evidence type="ECO:0000259" key="1">
    <source>
        <dbReference type="SMART" id="SM00470"/>
    </source>
</evidence>
<dbReference type="Gene3D" id="1.10.10.2830">
    <property type="match status" value="1"/>
</dbReference>
<accession>A0A4R4D7X7</accession>
<dbReference type="AlphaFoldDB" id="A0A4R4D7X7"/>
<dbReference type="InterPro" id="IPR003115">
    <property type="entry name" value="ParB_N"/>
</dbReference>
<dbReference type="FunFam" id="3.90.1530.30:FF:000002">
    <property type="entry name" value="Chromosome partitioning protein ParB"/>
    <property type="match status" value="1"/>
</dbReference>
<dbReference type="Pfam" id="PF02195">
    <property type="entry name" value="ParB_N"/>
    <property type="match status" value="1"/>
</dbReference>
<dbReference type="RefSeq" id="WP_132294136.1">
    <property type="nucleotide sequence ID" value="NZ_SKBM01000025.1"/>
</dbReference>
<keyword evidence="3" id="KW-1185">Reference proteome</keyword>
<dbReference type="OrthoDB" id="9813122at2"/>
<dbReference type="InterPro" id="IPR036086">
    <property type="entry name" value="ParB/Sulfiredoxin_sf"/>
</dbReference>
<dbReference type="EMBL" id="SKBM01000025">
    <property type="protein sequence ID" value="TCZ55777.1"/>
    <property type="molecule type" value="Genomic_DNA"/>
</dbReference>
<evidence type="ECO:0000313" key="3">
    <source>
        <dbReference type="Proteomes" id="UP000295023"/>
    </source>
</evidence>
<name>A0A4R4D7X7_9PROT</name>
<dbReference type="CDD" id="cd16406">
    <property type="entry name" value="ParB_N_like"/>
    <property type="match status" value="1"/>
</dbReference>
<comment type="caution">
    <text evidence="2">The sequence shown here is derived from an EMBL/GenBank/DDBJ whole genome shotgun (WGS) entry which is preliminary data.</text>
</comment>
<dbReference type="GO" id="GO:0005694">
    <property type="term" value="C:chromosome"/>
    <property type="evidence" value="ECO:0007669"/>
    <property type="project" value="TreeGrafter"/>
</dbReference>
<dbReference type="PANTHER" id="PTHR33375:SF7">
    <property type="entry name" value="CHROMOSOME 2-PARTITIONING PROTEIN PARB-RELATED"/>
    <property type="match status" value="1"/>
</dbReference>
<reference evidence="2 3" key="1">
    <citation type="submission" date="2019-03" db="EMBL/GenBank/DDBJ databases">
        <title>Paracraurococcus aquatilis NE82 genome sequence.</title>
        <authorList>
            <person name="Zhao Y."/>
            <person name="Du Z."/>
        </authorList>
    </citation>
    <scope>NUCLEOTIDE SEQUENCE [LARGE SCALE GENOMIC DNA]</scope>
    <source>
        <strain evidence="2 3">NE82</strain>
    </source>
</reference>
<organism evidence="2 3">
    <name type="scientific">Roseicella aquatilis</name>
    <dbReference type="NCBI Taxonomy" id="2527868"/>
    <lineage>
        <taxon>Bacteria</taxon>
        <taxon>Pseudomonadati</taxon>
        <taxon>Pseudomonadota</taxon>
        <taxon>Alphaproteobacteria</taxon>
        <taxon>Acetobacterales</taxon>
        <taxon>Roseomonadaceae</taxon>
        <taxon>Roseicella</taxon>
    </lineage>
</organism>
<proteinExistence type="predicted"/>
<dbReference type="GO" id="GO:0007059">
    <property type="term" value="P:chromosome segregation"/>
    <property type="evidence" value="ECO:0007669"/>
    <property type="project" value="TreeGrafter"/>
</dbReference>
<dbReference type="PANTHER" id="PTHR33375">
    <property type="entry name" value="CHROMOSOME-PARTITIONING PROTEIN PARB-RELATED"/>
    <property type="match status" value="1"/>
</dbReference>
<protein>
    <submittedName>
        <fullName evidence="2">ParB/RepB/Spo0J family partition protein</fullName>
    </submittedName>
</protein>
<gene>
    <name evidence="2" type="ORF">EXY23_20830</name>
</gene>
<dbReference type="SUPFAM" id="SSF109709">
    <property type="entry name" value="KorB DNA-binding domain-like"/>
    <property type="match status" value="1"/>
</dbReference>
<dbReference type="InterPro" id="IPR050336">
    <property type="entry name" value="Chromosome_partition/occlusion"/>
</dbReference>
<dbReference type="SMART" id="SM00470">
    <property type="entry name" value="ParB"/>
    <property type="match status" value="1"/>
</dbReference>
<evidence type="ECO:0000313" key="2">
    <source>
        <dbReference type="EMBL" id="TCZ55777.1"/>
    </source>
</evidence>
<dbReference type="SUPFAM" id="SSF110849">
    <property type="entry name" value="ParB/Sulfiredoxin"/>
    <property type="match status" value="1"/>
</dbReference>
<dbReference type="Proteomes" id="UP000295023">
    <property type="component" value="Unassembled WGS sequence"/>
</dbReference>
<feature type="domain" description="ParB-like N-terminal" evidence="1">
    <location>
        <begin position="4"/>
        <end position="99"/>
    </location>
</feature>
<dbReference type="Gene3D" id="3.90.1530.30">
    <property type="match status" value="1"/>
</dbReference>